<dbReference type="Pfam" id="PF23074">
    <property type="entry name" value="PH_FT_N"/>
    <property type="match status" value="1"/>
</dbReference>
<evidence type="ECO:0000313" key="4">
    <source>
        <dbReference type="Proteomes" id="UP000012174"/>
    </source>
</evidence>
<dbReference type="InterPro" id="IPR057082">
    <property type="entry name" value="PH_C"/>
</dbReference>
<dbReference type="AlphaFoldDB" id="M7T0S5"/>
<keyword evidence="4" id="KW-1185">Reference proteome</keyword>
<dbReference type="InterPro" id="IPR057081">
    <property type="entry name" value="PH_N"/>
</dbReference>
<dbReference type="eggNOG" id="ENOG502SUJA">
    <property type="taxonomic scope" value="Eukaryota"/>
</dbReference>
<sequence>MPPRRHHILQGCCDEAERADVVSRNLQSLRNALPDSLHPHLDGVIYELGVTGRHLRDIADKAQVQIGRVPQILDYLNIVLPCLCKTLRDITAFYEDTTLTKDRRWRYMYHRLGNELPGTTLPARFIMYNQFLNLLRMMLSHNPEMSEAYGPLKPLGQLGSLSPDAKNLVTRRFDNDRLSIIFFLKDGDQAPFIYIRIYMQPNEPWVATIGVHELVIKRDKGNDSALVLSRWCLASQKSKPWARLQFNTWEEMVLFHCTFVTLKADSPRLVNMDPDEYKLRHEELLFKAHIIDDGFTHLLSVFEDQATKGLRLHAAVIDDALHMCPVWTAFIEPQPAMIRKSRHRIWLRDLQPYVFCDRYSARRQRKGKADAFELYFVHEEAATRFKQAIGPPINTATESSDNVTVESDI</sequence>
<name>M7T0S5_EUTLA</name>
<dbReference type="OrthoDB" id="5345571at2759"/>
<protein>
    <submittedName>
        <fullName evidence="3">Uncharacterized protein</fullName>
    </submittedName>
</protein>
<dbReference type="HOGENOM" id="CLU_031212_0_0_1"/>
<dbReference type="KEGG" id="ela:UCREL1_2530"/>
<dbReference type="Proteomes" id="UP000012174">
    <property type="component" value="Unassembled WGS sequence"/>
</dbReference>
<evidence type="ECO:0000259" key="1">
    <source>
        <dbReference type="Pfam" id="PF23074"/>
    </source>
</evidence>
<dbReference type="Pfam" id="PF23076">
    <property type="entry name" value="PH_FT_C"/>
    <property type="match status" value="1"/>
</dbReference>
<dbReference type="EMBL" id="KB705862">
    <property type="protein sequence ID" value="EMR70438.1"/>
    <property type="molecule type" value="Genomic_DNA"/>
</dbReference>
<reference evidence="4" key="1">
    <citation type="journal article" date="2013" name="Genome Announc.">
        <title>Draft genome sequence of the grapevine dieback fungus Eutypa lata UCR-EL1.</title>
        <authorList>
            <person name="Blanco-Ulate B."/>
            <person name="Rolshausen P.E."/>
            <person name="Cantu D."/>
        </authorList>
    </citation>
    <scope>NUCLEOTIDE SEQUENCE [LARGE SCALE GENOMIC DNA]</scope>
    <source>
        <strain evidence="4">UCR-EL1</strain>
    </source>
</reference>
<gene>
    <name evidence="3" type="ORF">UCREL1_2530</name>
</gene>
<evidence type="ECO:0000313" key="3">
    <source>
        <dbReference type="EMBL" id="EMR70438.1"/>
    </source>
</evidence>
<organism evidence="3 4">
    <name type="scientific">Eutypa lata (strain UCR-EL1)</name>
    <name type="common">Grapevine dieback disease fungus</name>
    <name type="synonym">Eutypa armeniacae</name>
    <dbReference type="NCBI Taxonomy" id="1287681"/>
    <lineage>
        <taxon>Eukaryota</taxon>
        <taxon>Fungi</taxon>
        <taxon>Dikarya</taxon>
        <taxon>Ascomycota</taxon>
        <taxon>Pezizomycotina</taxon>
        <taxon>Sordariomycetes</taxon>
        <taxon>Xylariomycetidae</taxon>
        <taxon>Xylariales</taxon>
        <taxon>Diatrypaceae</taxon>
        <taxon>Eutypa</taxon>
    </lineage>
</organism>
<accession>M7T0S5</accession>
<proteinExistence type="predicted"/>
<feature type="domain" description="PH" evidence="2">
    <location>
        <begin position="284"/>
        <end position="389"/>
    </location>
</feature>
<feature type="domain" description="PH" evidence="1">
    <location>
        <begin position="159"/>
        <end position="279"/>
    </location>
</feature>
<evidence type="ECO:0000259" key="2">
    <source>
        <dbReference type="Pfam" id="PF23076"/>
    </source>
</evidence>
<dbReference type="OMA" id="IDDGFKH"/>